<organism evidence="9 10">
    <name type="scientific">Thermanaerovibrio acidaminovorans (strain ATCC 49978 / DSM 6589 / Su883)</name>
    <name type="common">Selenomonas acidaminovorans</name>
    <dbReference type="NCBI Taxonomy" id="525903"/>
    <lineage>
        <taxon>Bacteria</taxon>
        <taxon>Thermotogati</taxon>
        <taxon>Synergistota</taxon>
        <taxon>Synergistia</taxon>
        <taxon>Synergistales</taxon>
        <taxon>Synergistaceae</taxon>
        <taxon>Thermanaerovibrio</taxon>
    </lineage>
</organism>
<reference evidence="9 10" key="1">
    <citation type="journal article" date="2009" name="Stand. Genomic Sci.">
        <title>Complete genome sequence of Thermanaerovibrio acidaminovorans type strain (Su883).</title>
        <authorList>
            <person name="Chovatia M."/>
            <person name="Sikorski J."/>
            <person name="Schroder M."/>
            <person name="Lapidus A."/>
            <person name="Nolan M."/>
            <person name="Tice H."/>
            <person name="Glavina Del Rio T."/>
            <person name="Copeland A."/>
            <person name="Cheng J.F."/>
            <person name="Lucas S."/>
            <person name="Chen F."/>
            <person name="Bruce D."/>
            <person name="Goodwin L."/>
            <person name="Pitluck S."/>
            <person name="Ivanova N."/>
            <person name="Mavromatis K."/>
            <person name="Ovchinnikova G."/>
            <person name="Pati A."/>
            <person name="Chen A."/>
            <person name="Palaniappan K."/>
            <person name="Land M."/>
            <person name="Hauser L."/>
            <person name="Chang Y.J."/>
            <person name="Jeffries C.D."/>
            <person name="Chain P."/>
            <person name="Saunders E."/>
            <person name="Detter J.C."/>
            <person name="Brettin T."/>
            <person name="Rohde M."/>
            <person name="Goker M."/>
            <person name="Spring S."/>
            <person name="Bristow J."/>
            <person name="Markowitz V."/>
            <person name="Hugenholtz P."/>
            <person name="Kyrpides N.C."/>
            <person name="Klenk H.P."/>
            <person name="Eisen J.A."/>
        </authorList>
    </citation>
    <scope>NUCLEOTIDE SEQUENCE [LARGE SCALE GENOMIC DNA]</scope>
    <source>
        <strain evidence="10">ATCC 49978 / DSM 6589 / Su883</strain>
    </source>
</reference>
<dbReference type="EMBL" id="CP001818">
    <property type="protein sequence ID" value="ACZ18796.1"/>
    <property type="molecule type" value="Genomic_DNA"/>
</dbReference>
<evidence type="ECO:0000256" key="3">
    <source>
        <dbReference type="ARBA" id="ARBA00022475"/>
    </source>
</evidence>
<dbReference type="eggNOG" id="COG1744">
    <property type="taxonomic scope" value="Bacteria"/>
</dbReference>
<keyword evidence="3" id="KW-1003">Cell membrane</keyword>
<keyword evidence="5" id="KW-0472">Membrane</keyword>
<evidence type="ECO:0000256" key="7">
    <source>
        <dbReference type="SAM" id="SignalP"/>
    </source>
</evidence>
<dbReference type="CDD" id="cd19964">
    <property type="entry name" value="PBP1_BMP-like"/>
    <property type="match status" value="1"/>
</dbReference>
<evidence type="ECO:0000259" key="8">
    <source>
        <dbReference type="Pfam" id="PF02608"/>
    </source>
</evidence>
<feature type="domain" description="ABC transporter substrate-binding protein PnrA-like" evidence="8">
    <location>
        <begin position="32"/>
        <end position="309"/>
    </location>
</feature>
<keyword evidence="6 9" id="KW-0449">Lipoprotein</keyword>
<name>D1B943_THEAS</name>
<keyword evidence="4 7" id="KW-0732">Signal</keyword>
<accession>D1B943</accession>
<protein>
    <submittedName>
        <fullName evidence="9">Basic membrane lipoprotein</fullName>
    </submittedName>
</protein>
<proteinExistence type="inferred from homology"/>
<dbReference type="EnsemblBacteria" id="ACZ18796">
    <property type="protein sequence ID" value="ACZ18796"/>
    <property type="gene ID" value="Taci_0560"/>
</dbReference>
<comment type="similarity">
    <text evidence="2">Belongs to the BMP lipoprotein family.</text>
</comment>
<dbReference type="SUPFAM" id="SSF53822">
    <property type="entry name" value="Periplasmic binding protein-like I"/>
    <property type="match status" value="1"/>
</dbReference>
<dbReference type="AlphaFoldDB" id="D1B943"/>
<dbReference type="STRING" id="525903.Taci_0560"/>
<dbReference type="PANTHER" id="PTHR34296:SF2">
    <property type="entry name" value="ABC TRANSPORTER GUANOSINE-BINDING PROTEIN NUPN"/>
    <property type="match status" value="1"/>
</dbReference>
<evidence type="ECO:0000256" key="1">
    <source>
        <dbReference type="ARBA" id="ARBA00004193"/>
    </source>
</evidence>
<dbReference type="InterPro" id="IPR003760">
    <property type="entry name" value="PnrA-like"/>
</dbReference>
<dbReference type="PATRIC" id="fig|525903.6.peg.566"/>
<dbReference type="KEGG" id="tai:Taci_0560"/>
<dbReference type="Gene3D" id="3.40.50.2300">
    <property type="match status" value="2"/>
</dbReference>
<evidence type="ECO:0000256" key="6">
    <source>
        <dbReference type="ARBA" id="ARBA00023288"/>
    </source>
</evidence>
<keyword evidence="10" id="KW-1185">Reference proteome</keyword>
<dbReference type="Pfam" id="PF02608">
    <property type="entry name" value="Bmp"/>
    <property type="match status" value="1"/>
</dbReference>
<evidence type="ECO:0000256" key="4">
    <source>
        <dbReference type="ARBA" id="ARBA00022729"/>
    </source>
</evidence>
<dbReference type="PANTHER" id="PTHR34296">
    <property type="entry name" value="TRANSCRIPTIONAL ACTIVATOR PROTEIN MED"/>
    <property type="match status" value="1"/>
</dbReference>
<dbReference type="OrthoDB" id="9769871at2"/>
<sequence length="346" mass="37059">MSLKRKLICALMVACLALVMALPAMAANKPMKVALILSGFLGDKSFNDSAHQGLLRAKKDFGIDLKVLESKNPADWEANLLSMASAKYDLIVGSSTQIAELIKKHAASFPDVKFGVIDGAVKAPNVMSIIFAQNEGSFLAGAAAAMFTTKTNIPGVNDKKIIGWVGGMDIPVLQDFLTGYKQGAKYIDPSVKVLVSFAGSFSDPLKGKELAMAQFEQGADIVMNVASTTGNGILEAAKEKGRYAIGVDMDQDGIYPGHILTSMIKRVDVATYKLVKDVKENKFKGNTVIEMGVADGGVGLTDMSVMKKALGNKFPNDILVKIKQLTADIRSGKIKVEQYKGFQRGI</sequence>
<feature type="signal peptide" evidence="7">
    <location>
        <begin position="1"/>
        <end position="26"/>
    </location>
</feature>
<evidence type="ECO:0000256" key="5">
    <source>
        <dbReference type="ARBA" id="ARBA00023136"/>
    </source>
</evidence>
<dbReference type="HOGENOM" id="CLU_038813_0_1_0"/>
<feature type="chain" id="PRO_5003021347" evidence="7">
    <location>
        <begin position="27"/>
        <end position="346"/>
    </location>
</feature>
<evidence type="ECO:0000313" key="9">
    <source>
        <dbReference type="EMBL" id="ACZ18796.1"/>
    </source>
</evidence>
<dbReference type="InterPro" id="IPR050957">
    <property type="entry name" value="BMP_lipoprotein"/>
</dbReference>
<dbReference type="InterPro" id="IPR028082">
    <property type="entry name" value="Peripla_BP_I"/>
</dbReference>
<dbReference type="Proteomes" id="UP000002030">
    <property type="component" value="Chromosome"/>
</dbReference>
<evidence type="ECO:0000256" key="2">
    <source>
        <dbReference type="ARBA" id="ARBA00008610"/>
    </source>
</evidence>
<comment type="subcellular location">
    <subcellularLocation>
        <location evidence="1">Cell membrane</location>
        <topology evidence="1">Lipid-anchor</topology>
    </subcellularLocation>
</comment>
<gene>
    <name evidence="9" type="ordered locus">Taci_0560</name>
</gene>
<dbReference type="GO" id="GO:0005886">
    <property type="term" value="C:plasma membrane"/>
    <property type="evidence" value="ECO:0007669"/>
    <property type="project" value="UniProtKB-SubCell"/>
</dbReference>
<evidence type="ECO:0000313" key="10">
    <source>
        <dbReference type="Proteomes" id="UP000002030"/>
    </source>
</evidence>